<evidence type="ECO:0000313" key="3">
    <source>
        <dbReference type="Proteomes" id="UP000294902"/>
    </source>
</evidence>
<dbReference type="Gene3D" id="3.20.20.150">
    <property type="entry name" value="Divalent-metal-dependent TIM barrel enzymes"/>
    <property type="match status" value="1"/>
</dbReference>
<dbReference type="PANTHER" id="PTHR12110">
    <property type="entry name" value="HYDROXYPYRUVATE ISOMERASE"/>
    <property type="match status" value="1"/>
</dbReference>
<reference evidence="2 3" key="1">
    <citation type="submission" date="2019-03" db="EMBL/GenBank/DDBJ databases">
        <title>Genomic Encyclopedia of Type Strains, Phase IV (KMG-IV): sequencing the most valuable type-strain genomes for metagenomic binning, comparative biology and taxonomic classification.</title>
        <authorList>
            <person name="Goeker M."/>
        </authorList>
    </citation>
    <scope>NUCLEOTIDE SEQUENCE [LARGE SCALE GENOMIC DNA]</scope>
    <source>
        <strain evidence="2 3">DSM 24629</strain>
    </source>
</reference>
<evidence type="ECO:0000259" key="1">
    <source>
        <dbReference type="Pfam" id="PF01261"/>
    </source>
</evidence>
<dbReference type="AlphaFoldDB" id="A0A4R3ML95"/>
<dbReference type="RefSeq" id="WP_341472711.1">
    <property type="nucleotide sequence ID" value="NZ_SMAL01000003.1"/>
</dbReference>
<dbReference type="PANTHER" id="PTHR12110:SF21">
    <property type="entry name" value="XYLOSE ISOMERASE-LIKE TIM BARREL DOMAIN-CONTAINING PROTEIN"/>
    <property type="match status" value="1"/>
</dbReference>
<dbReference type="InterPro" id="IPR013022">
    <property type="entry name" value="Xyl_isomerase-like_TIM-brl"/>
</dbReference>
<proteinExistence type="predicted"/>
<dbReference type="GO" id="GO:0016853">
    <property type="term" value="F:isomerase activity"/>
    <property type="evidence" value="ECO:0007669"/>
    <property type="project" value="UniProtKB-KW"/>
</dbReference>
<dbReference type="Proteomes" id="UP000294902">
    <property type="component" value="Unassembled WGS sequence"/>
</dbReference>
<dbReference type="SUPFAM" id="SSF51658">
    <property type="entry name" value="Xylose isomerase-like"/>
    <property type="match status" value="1"/>
</dbReference>
<dbReference type="InterPro" id="IPR050312">
    <property type="entry name" value="IolE/XylAMocC-like"/>
</dbReference>
<name>A0A4R3ML95_9FIRM</name>
<gene>
    <name evidence="2" type="ORF">EDC18_103167</name>
</gene>
<evidence type="ECO:0000313" key="2">
    <source>
        <dbReference type="EMBL" id="TCT15462.1"/>
    </source>
</evidence>
<comment type="caution">
    <text evidence="2">The sequence shown here is derived from an EMBL/GenBank/DDBJ whole genome shotgun (WGS) entry which is preliminary data.</text>
</comment>
<protein>
    <submittedName>
        <fullName evidence="2">Sugar phosphate isomerase/epimerase</fullName>
    </submittedName>
</protein>
<organism evidence="2 3">
    <name type="scientific">Natranaerovirga pectinivora</name>
    <dbReference type="NCBI Taxonomy" id="682400"/>
    <lineage>
        <taxon>Bacteria</taxon>
        <taxon>Bacillati</taxon>
        <taxon>Bacillota</taxon>
        <taxon>Clostridia</taxon>
        <taxon>Lachnospirales</taxon>
        <taxon>Natranaerovirgaceae</taxon>
        <taxon>Natranaerovirga</taxon>
    </lineage>
</organism>
<dbReference type="InterPro" id="IPR036237">
    <property type="entry name" value="Xyl_isomerase-like_sf"/>
</dbReference>
<keyword evidence="2" id="KW-0413">Isomerase</keyword>
<accession>A0A4R3ML95</accession>
<dbReference type="Pfam" id="PF01261">
    <property type="entry name" value="AP_endonuc_2"/>
    <property type="match status" value="1"/>
</dbReference>
<feature type="domain" description="Xylose isomerase-like TIM barrel" evidence="1">
    <location>
        <begin position="25"/>
        <end position="257"/>
    </location>
</feature>
<sequence>MINIGMRPHDLGKQSVESLANKIGEKGFNCIQLALKKAVADFDYNNGMMSPGMAQSIKETFYKKGIRIAVLGCYVNVTHPDDIERGKLIDRFKEHIRFVRDFGCSIVGTETGSLNGDYSYNDNNGGEEAFERFMDTLKILNAEAEKFGVIVAIEIVKKHIINTPQRMKRVLDTINSNNVQVIFDAVNLLDAENYQEQDELIKESFELFGDRIIIIHAKDFVIENNDIKVVPPGQGLLNYALLMKLVKERKPYIDVLIENCKEEYMVSSKKFIEDLYAKV</sequence>
<keyword evidence="3" id="KW-1185">Reference proteome</keyword>
<dbReference type="EMBL" id="SMAL01000003">
    <property type="protein sequence ID" value="TCT15462.1"/>
    <property type="molecule type" value="Genomic_DNA"/>
</dbReference>